<dbReference type="OrthoDB" id="218680at2"/>
<evidence type="ECO:0000313" key="4">
    <source>
        <dbReference type="EMBL" id="RNL60669.1"/>
    </source>
</evidence>
<dbReference type="Gene3D" id="4.10.1080.10">
    <property type="entry name" value="TSP type-3 repeat"/>
    <property type="match status" value="1"/>
</dbReference>
<dbReference type="SUPFAM" id="SSF103647">
    <property type="entry name" value="TSP type-3 repeat"/>
    <property type="match status" value="1"/>
</dbReference>
<feature type="region of interest" description="Disordered" evidence="1">
    <location>
        <begin position="121"/>
        <end position="158"/>
    </location>
</feature>
<dbReference type="Proteomes" id="UP000267128">
    <property type="component" value="Unassembled WGS sequence"/>
</dbReference>
<evidence type="ECO:0000259" key="3">
    <source>
        <dbReference type="Pfam" id="PF18676"/>
    </source>
</evidence>
<organism evidence="4 5">
    <name type="scientific">Nocardioides marmoriginsengisoli</name>
    <dbReference type="NCBI Taxonomy" id="661483"/>
    <lineage>
        <taxon>Bacteria</taxon>
        <taxon>Bacillati</taxon>
        <taxon>Actinomycetota</taxon>
        <taxon>Actinomycetes</taxon>
        <taxon>Propionibacteriales</taxon>
        <taxon>Nocardioidaceae</taxon>
        <taxon>Nocardioides</taxon>
    </lineage>
</organism>
<dbReference type="InterPro" id="IPR041286">
    <property type="entry name" value="MBG_2"/>
</dbReference>
<name>A0A3N0CBH4_9ACTN</name>
<feature type="domain" description="MBG" evidence="3">
    <location>
        <begin position="417"/>
        <end position="489"/>
    </location>
</feature>
<dbReference type="GO" id="GO:0005509">
    <property type="term" value="F:calcium ion binding"/>
    <property type="evidence" value="ECO:0007669"/>
    <property type="project" value="InterPro"/>
</dbReference>
<feature type="domain" description="MBG" evidence="3">
    <location>
        <begin position="501"/>
        <end position="574"/>
    </location>
</feature>
<dbReference type="AlphaFoldDB" id="A0A3N0CBH4"/>
<reference evidence="4 5" key="1">
    <citation type="submission" date="2018-11" db="EMBL/GenBank/DDBJ databases">
        <authorList>
            <person name="Li F."/>
        </authorList>
    </citation>
    <scope>NUCLEOTIDE SEQUENCE [LARGE SCALE GENOMIC DNA]</scope>
    <source>
        <strain evidence="4 5">Gsoil 097</strain>
    </source>
</reference>
<feature type="signal peptide" evidence="2">
    <location>
        <begin position="1"/>
        <end position="24"/>
    </location>
</feature>
<feature type="domain" description="MBG" evidence="3">
    <location>
        <begin position="249"/>
        <end position="326"/>
    </location>
</feature>
<keyword evidence="2" id="KW-0732">Signal</keyword>
<evidence type="ECO:0000256" key="2">
    <source>
        <dbReference type="SAM" id="SignalP"/>
    </source>
</evidence>
<dbReference type="RefSeq" id="WP_123229421.1">
    <property type="nucleotide sequence ID" value="NZ_RJSE01000009.1"/>
</dbReference>
<proteinExistence type="predicted"/>
<sequence>MVRAIVLLALVAVSLVAAPQTSQAAPVGPSTGCTVMNSPLRDGHYAGGLAGGALFNAGEVVTAAASTSPPSRQSILLQWSGAASGSMVVVMPDSAFYVVPFYGYYQFQWSSTQGVDWNLSCTPVPDDDEDGIPDASDNCPDDANPDQADADDDGKGDVCDVTPEGPTVVTVTAPSGSSVYGAAPALGAATYTGFRAGDDAGDITPADCETVALATSDVGGYPTSCSGASGDDYTFTYVPGVWSVTPAPLTVTASDGTQVYGADSGPTISPLVSGLVAGDVEGDLGTIECAADVAPSTPVGTYEGAASCSGASNDNYDITYVDGDITVTPAGVAVTASVGTQVYGSTTKPTITPSFTGLPEGTDPSVLGTITCAADVDENTAVGIHTDKATCTGPSSSTNFEISYVAADVTVSKKSVVVTPAAASMTYGDAVPAILPTYDGLTSGDTAGDLTTAPTCSTTATPAANVGSYPSSCLGAEATNYAFTYVPGVVSVTKAVLHASAIEVTRTVEQPNPTLGIGAFTGFRNGDQAAVVSGKAAVSTTATSASPAGTYPITAKQGTLAAQNYTFTFSPATLKVLKAMVSLSKHDRKAFVSRGKHRVKFRTTARSALTQRPVAGLKVTFTARDRGKMIFRCAATTNRYGVAQCTATQRTKKRPRYPMPYTVTSAATSRYTAGARALR</sequence>
<accession>A0A3N0CBH4</accession>
<dbReference type="Gene3D" id="3.30.160.710">
    <property type="match status" value="2"/>
</dbReference>
<protein>
    <recommendedName>
        <fullName evidence="3">MBG domain-containing protein</fullName>
    </recommendedName>
</protein>
<evidence type="ECO:0000313" key="5">
    <source>
        <dbReference type="Proteomes" id="UP000267128"/>
    </source>
</evidence>
<feature type="domain" description="MBG" evidence="3">
    <location>
        <begin position="169"/>
        <end position="241"/>
    </location>
</feature>
<keyword evidence="5" id="KW-1185">Reference proteome</keyword>
<comment type="caution">
    <text evidence="4">The sequence shown here is derived from an EMBL/GenBank/DDBJ whole genome shotgun (WGS) entry which is preliminary data.</text>
</comment>
<dbReference type="Pfam" id="PF18676">
    <property type="entry name" value="MBG_2"/>
    <property type="match status" value="4"/>
</dbReference>
<evidence type="ECO:0000256" key="1">
    <source>
        <dbReference type="SAM" id="MobiDB-lite"/>
    </source>
</evidence>
<feature type="chain" id="PRO_5018124150" description="MBG domain-containing protein" evidence="2">
    <location>
        <begin position="25"/>
        <end position="679"/>
    </location>
</feature>
<dbReference type="InterPro" id="IPR028974">
    <property type="entry name" value="TSP_type-3_rpt"/>
</dbReference>
<gene>
    <name evidence="4" type="ORF">EFK50_20380</name>
</gene>
<dbReference type="EMBL" id="RJSE01000009">
    <property type="protein sequence ID" value="RNL60669.1"/>
    <property type="molecule type" value="Genomic_DNA"/>
</dbReference>
<feature type="compositionally biased region" description="Acidic residues" evidence="1">
    <location>
        <begin position="139"/>
        <end position="152"/>
    </location>
</feature>